<organism evidence="3 5">
    <name type="scientific">Enhydra lutris kenyoni</name>
    <name type="common">northern sea otter</name>
    <dbReference type="NCBI Taxonomy" id="391180"/>
    <lineage>
        <taxon>Eukaryota</taxon>
        <taxon>Metazoa</taxon>
        <taxon>Chordata</taxon>
        <taxon>Craniata</taxon>
        <taxon>Vertebrata</taxon>
        <taxon>Euteleostomi</taxon>
        <taxon>Mammalia</taxon>
        <taxon>Eutheria</taxon>
        <taxon>Laurasiatheria</taxon>
        <taxon>Carnivora</taxon>
        <taxon>Caniformia</taxon>
        <taxon>Musteloidea</taxon>
        <taxon>Mustelidae</taxon>
        <taxon>Lutrinae</taxon>
        <taxon>Enhydra</taxon>
    </lineage>
</organism>
<dbReference type="InterPro" id="IPR001909">
    <property type="entry name" value="KRAB"/>
</dbReference>
<dbReference type="PANTHER" id="PTHR23232:SF156">
    <property type="entry name" value="KRAB DOMAIN-CONTAINING PROTEIN"/>
    <property type="match status" value="1"/>
</dbReference>
<dbReference type="InterPro" id="IPR036051">
    <property type="entry name" value="KRAB_dom_sf"/>
</dbReference>
<gene>
    <name evidence="4 5 6" type="primary">LOC111139496</name>
</gene>
<feature type="region of interest" description="Disordered" evidence="1">
    <location>
        <begin position="131"/>
        <end position="163"/>
    </location>
</feature>
<evidence type="ECO:0000259" key="2">
    <source>
        <dbReference type="PROSITE" id="PS50805"/>
    </source>
</evidence>
<accession>A0A2Y9IN61</accession>
<sequence length="173" mass="19322">MSSQDSDLPQKEQEKMTKFQEAVTFKDVAVVFTVEELGLLDSTQRKLYRDVMLENFKNLVSVGYLPFKPEMVSHLEAEEELWMMEGEPQRSVTSEDPMALPSGCLTFLPWASCVNLSGSLIFTCLRKSKTDTSFPGCSEGPSTECKSPADTRTKARGRRSPALPVYKPPAVFV</sequence>
<dbReference type="AlphaFoldDB" id="A0A2Y9IN61"/>
<dbReference type="Proteomes" id="UP000248482">
    <property type="component" value="Unplaced"/>
</dbReference>
<dbReference type="Pfam" id="PF01352">
    <property type="entry name" value="KRAB"/>
    <property type="match status" value="1"/>
</dbReference>
<name>A0A2Y9IN61_ENHLU</name>
<dbReference type="PROSITE" id="PS50805">
    <property type="entry name" value="KRAB"/>
    <property type="match status" value="1"/>
</dbReference>
<dbReference type="GeneID" id="111139496"/>
<reference evidence="4 5" key="1">
    <citation type="submission" date="2025-04" db="UniProtKB">
        <authorList>
            <consortium name="RefSeq"/>
        </authorList>
    </citation>
    <scope>IDENTIFICATION</scope>
    <source>
        <tissue evidence="4 5">Blood</tissue>
    </source>
</reference>
<evidence type="ECO:0000256" key="1">
    <source>
        <dbReference type="SAM" id="MobiDB-lite"/>
    </source>
</evidence>
<evidence type="ECO:0000313" key="6">
    <source>
        <dbReference type="RefSeq" id="XP_022347486.1"/>
    </source>
</evidence>
<dbReference type="KEGG" id="elk:111139496"/>
<dbReference type="CDD" id="cd07765">
    <property type="entry name" value="KRAB_A-box"/>
    <property type="match status" value="1"/>
</dbReference>
<dbReference type="Gene3D" id="6.10.140.140">
    <property type="match status" value="1"/>
</dbReference>
<evidence type="ECO:0000313" key="5">
    <source>
        <dbReference type="RefSeq" id="XP_022347485.1"/>
    </source>
</evidence>
<evidence type="ECO:0000313" key="4">
    <source>
        <dbReference type="RefSeq" id="XP_022347484.1"/>
    </source>
</evidence>
<evidence type="ECO:0000313" key="3">
    <source>
        <dbReference type="Proteomes" id="UP000248482"/>
    </source>
</evidence>
<dbReference type="GO" id="GO:0006355">
    <property type="term" value="P:regulation of DNA-templated transcription"/>
    <property type="evidence" value="ECO:0007669"/>
    <property type="project" value="InterPro"/>
</dbReference>
<dbReference type="PANTHER" id="PTHR23232">
    <property type="entry name" value="KRAB DOMAIN C2H2 ZINC FINGER"/>
    <property type="match status" value="1"/>
</dbReference>
<dbReference type="STRING" id="391180.A0A2Y9IN61"/>
<dbReference type="RefSeq" id="XP_022347485.1">
    <property type="nucleotide sequence ID" value="XM_022491777.1"/>
</dbReference>
<dbReference type="InterPro" id="IPR050169">
    <property type="entry name" value="Krueppel_C2H2_ZnF"/>
</dbReference>
<feature type="domain" description="KRAB" evidence="2">
    <location>
        <begin position="23"/>
        <end position="94"/>
    </location>
</feature>
<protein>
    <submittedName>
        <fullName evidence="4 5">Zinc finger protein 227-like</fullName>
    </submittedName>
</protein>
<proteinExistence type="predicted"/>
<dbReference type="OrthoDB" id="9837877at2759"/>
<feature type="compositionally biased region" description="Polar residues" evidence="1">
    <location>
        <begin position="131"/>
        <end position="145"/>
    </location>
</feature>
<keyword evidence="3" id="KW-1185">Reference proteome</keyword>
<dbReference type="RefSeq" id="XP_022347486.1">
    <property type="nucleotide sequence ID" value="XM_022491778.1"/>
</dbReference>
<dbReference type="SUPFAM" id="SSF109640">
    <property type="entry name" value="KRAB domain (Kruppel-associated box)"/>
    <property type="match status" value="1"/>
</dbReference>
<dbReference type="RefSeq" id="XP_022347484.1">
    <property type="nucleotide sequence ID" value="XM_022491776.1"/>
</dbReference>
<dbReference type="SMART" id="SM00349">
    <property type="entry name" value="KRAB"/>
    <property type="match status" value="1"/>
</dbReference>